<dbReference type="Proteomes" id="UP000199705">
    <property type="component" value="Unassembled WGS sequence"/>
</dbReference>
<gene>
    <name evidence="2" type="ORF">SAMN05192573_108173</name>
</gene>
<accession>A0A1G8BA65</accession>
<dbReference type="STRING" id="551996.SAMN05192573_108173"/>
<dbReference type="AlphaFoldDB" id="A0A1G8BA65"/>
<reference evidence="3" key="1">
    <citation type="submission" date="2016-10" db="EMBL/GenBank/DDBJ databases">
        <authorList>
            <person name="Varghese N."/>
            <person name="Submissions S."/>
        </authorList>
    </citation>
    <scope>NUCLEOTIDE SEQUENCE [LARGE SCALE GENOMIC DNA]</scope>
    <source>
        <strain evidence="3">Gh-67</strain>
    </source>
</reference>
<evidence type="ECO:0000313" key="3">
    <source>
        <dbReference type="Proteomes" id="UP000199705"/>
    </source>
</evidence>
<sequence>MKNLLISALLLIQFSWVHAQQVVLDYQHVVAVTENGIVRSGAESTHEQYLGKINNNINDLNTNVGSVVLAQTMIYEGLSNVNSALKDGLAVKNMAVIIADMTGYINQALAMAKSEPYLLIFAGNIATEMRTRSLALVSDVSGYVLKEGNNVLADYNSRDQLLHKVMQQLQILDGLAYGAWKSMYWAKERGLIASLTPFADYVNHDKTYVSQIIQNAKYLHQ</sequence>
<feature type="chain" id="PRO_5011495219" evidence="1">
    <location>
        <begin position="20"/>
        <end position="221"/>
    </location>
</feature>
<evidence type="ECO:0000256" key="1">
    <source>
        <dbReference type="SAM" id="SignalP"/>
    </source>
</evidence>
<dbReference type="RefSeq" id="WP_091169537.1">
    <property type="nucleotide sequence ID" value="NZ_FNCG01000008.1"/>
</dbReference>
<evidence type="ECO:0000313" key="2">
    <source>
        <dbReference type="EMBL" id="SDH29981.1"/>
    </source>
</evidence>
<organism evidence="2 3">
    <name type="scientific">Mucilaginibacter gossypii</name>
    <dbReference type="NCBI Taxonomy" id="551996"/>
    <lineage>
        <taxon>Bacteria</taxon>
        <taxon>Pseudomonadati</taxon>
        <taxon>Bacteroidota</taxon>
        <taxon>Sphingobacteriia</taxon>
        <taxon>Sphingobacteriales</taxon>
        <taxon>Sphingobacteriaceae</taxon>
        <taxon>Mucilaginibacter</taxon>
    </lineage>
</organism>
<feature type="signal peptide" evidence="1">
    <location>
        <begin position="1"/>
        <end position="19"/>
    </location>
</feature>
<dbReference type="EMBL" id="FNCG01000008">
    <property type="protein sequence ID" value="SDH29981.1"/>
    <property type="molecule type" value="Genomic_DNA"/>
</dbReference>
<name>A0A1G8BA65_9SPHI</name>
<protein>
    <submittedName>
        <fullName evidence="2">Uncharacterized protein</fullName>
    </submittedName>
</protein>
<keyword evidence="3" id="KW-1185">Reference proteome</keyword>
<keyword evidence="1" id="KW-0732">Signal</keyword>
<proteinExistence type="predicted"/>